<dbReference type="AlphaFoldDB" id="A0A2S7ZN46"/>
<name>A0A2S7ZN46_9FIRM</name>
<proteinExistence type="predicted"/>
<evidence type="ECO:0000313" key="2">
    <source>
        <dbReference type="Proteomes" id="UP000238877"/>
    </source>
</evidence>
<dbReference type="SUPFAM" id="SSF54862">
    <property type="entry name" value="4Fe-4S ferredoxins"/>
    <property type="match status" value="1"/>
</dbReference>
<dbReference type="RefSeq" id="WP_105093098.1">
    <property type="nucleotide sequence ID" value="NZ_PPDF01000012.1"/>
</dbReference>
<evidence type="ECO:0008006" key="3">
    <source>
        <dbReference type="Google" id="ProtNLM"/>
    </source>
</evidence>
<accession>A0A2S7ZN46</accession>
<dbReference type="Pfam" id="PF13459">
    <property type="entry name" value="Fer4_15"/>
    <property type="match status" value="1"/>
</dbReference>
<reference evidence="1 2" key="1">
    <citation type="submission" date="2018-01" db="EMBL/GenBank/DDBJ databases">
        <title>Draft genome sequences of clinical isolates and type strains of oral Veillonella including Veillonella infantum sp., nov.</title>
        <authorList>
            <person name="Mashima I."/>
            <person name="Liao Y.-C."/>
            <person name="Sabharwal A."/>
            <person name="Haase E.M."/>
            <person name="Nakazawa F."/>
            <person name="Scannapieco F.A."/>
        </authorList>
    </citation>
    <scope>NUCLEOTIDE SEQUENCE [LARGE SCALE GENOMIC DNA]</scope>
    <source>
        <strain evidence="1 2">Y6</strain>
    </source>
</reference>
<organism evidence="1 2">
    <name type="scientific">Veillonella tobetsuensis</name>
    <dbReference type="NCBI Taxonomy" id="1110546"/>
    <lineage>
        <taxon>Bacteria</taxon>
        <taxon>Bacillati</taxon>
        <taxon>Bacillota</taxon>
        <taxon>Negativicutes</taxon>
        <taxon>Veillonellales</taxon>
        <taxon>Veillonellaceae</taxon>
        <taxon>Veillonella</taxon>
    </lineage>
</organism>
<dbReference type="EMBL" id="PPDF01000012">
    <property type="protein sequence ID" value="PQL24676.1"/>
    <property type="molecule type" value="Genomic_DNA"/>
</dbReference>
<gene>
    <name evidence="1" type="ORF">VTHSUH11_06745</name>
</gene>
<dbReference type="Proteomes" id="UP000238877">
    <property type="component" value="Unassembled WGS sequence"/>
</dbReference>
<comment type="caution">
    <text evidence="1">The sequence shown here is derived from an EMBL/GenBank/DDBJ whole genome shotgun (WGS) entry which is preliminary data.</text>
</comment>
<dbReference type="Gene3D" id="3.30.70.20">
    <property type="match status" value="1"/>
</dbReference>
<protein>
    <recommendedName>
        <fullName evidence="3">4Fe-4S ferredoxin-type domain-containing protein</fullName>
    </recommendedName>
</protein>
<evidence type="ECO:0000313" key="1">
    <source>
        <dbReference type="EMBL" id="PQL24676.1"/>
    </source>
</evidence>
<sequence>MKTFSVDEKKCVACGACLSYSDYFVEDSTGKAKSNLGSNILEQDLIIAEEISSLCPTNAISIVEVKSNGSIDNILKDLKSELLDCLITYKESSTFTYDRNKYQLAYPESPNFYGSDYKYSSDSKAVNAGLEEFDRYVYSRYRKIILELFVQYKLDKIYPYYDFSEESFIGKRLDKIRSILNKYSGLINANLNNRVIPIDFDSFNLDFENDDFKMRLKDVSEFERFSTSSGVWADFQSGSYSSLSSYKSYIDTDDFEEYIGSGLFGDKYKTRYCHRSLKEVVAEFYSDIQLSMSSVDLDEKAAMYVNLFIRSFNYLLLDMFVNKFIEIERLTNKKYKVFDEIKPIIDNNYTKEKYLESTIGEIDKYLY</sequence>